<keyword evidence="1" id="KW-0472">Membrane</keyword>
<sequence>MTERKEKKDHHKKGESDIFSGHFWPMLIINKNVIFVSFFVIGRNLLLGFQGIAIAVVSVKRIFWIDEI</sequence>
<protein>
    <submittedName>
        <fullName evidence="3">Uncharacterized protein</fullName>
    </submittedName>
</protein>
<reference evidence="3" key="1">
    <citation type="submission" date="2022-11" db="UniProtKB">
        <authorList>
            <consortium name="WormBaseParasite"/>
        </authorList>
    </citation>
    <scope>IDENTIFICATION</scope>
</reference>
<feature type="transmembrane region" description="Helical" evidence="1">
    <location>
        <begin position="21"/>
        <end position="41"/>
    </location>
</feature>
<accession>A0A915KK59</accession>
<evidence type="ECO:0000313" key="2">
    <source>
        <dbReference type="Proteomes" id="UP000887565"/>
    </source>
</evidence>
<keyword evidence="2" id="KW-1185">Reference proteome</keyword>
<name>A0A915KK59_ROMCU</name>
<keyword evidence="1" id="KW-1133">Transmembrane helix</keyword>
<evidence type="ECO:0000256" key="1">
    <source>
        <dbReference type="SAM" id="Phobius"/>
    </source>
</evidence>
<keyword evidence="1" id="KW-0812">Transmembrane</keyword>
<dbReference type="WBParaSite" id="nRc.2.0.1.t38402-RA">
    <property type="protein sequence ID" value="nRc.2.0.1.t38402-RA"/>
    <property type="gene ID" value="nRc.2.0.1.g38402"/>
</dbReference>
<dbReference type="Proteomes" id="UP000887565">
    <property type="component" value="Unplaced"/>
</dbReference>
<dbReference type="AlphaFoldDB" id="A0A915KK59"/>
<proteinExistence type="predicted"/>
<feature type="transmembrane region" description="Helical" evidence="1">
    <location>
        <begin position="47"/>
        <end position="64"/>
    </location>
</feature>
<organism evidence="2 3">
    <name type="scientific">Romanomermis culicivorax</name>
    <name type="common">Nematode worm</name>
    <dbReference type="NCBI Taxonomy" id="13658"/>
    <lineage>
        <taxon>Eukaryota</taxon>
        <taxon>Metazoa</taxon>
        <taxon>Ecdysozoa</taxon>
        <taxon>Nematoda</taxon>
        <taxon>Enoplea</taxon>
        <taxon>Dorylaimia</taxon>
        <taxon>Mermithida</taxon>
        <taxon>Mermithoidea</taxon>
        <taxon>Mermithidae</taxon>
        <taxon>Romanomermis</taxon>
    </lineage>
</organism>
<evidence type="ECO:0000313" key="3">
    <source>
        <dbReference type="WBParaSite" id="nRc.2.0.1.t38402-RA"/>
    </source>
</evidence>